<dbReference type="OrthoDB" id="747253at2759"/>
<reference evidence="9 10" key="1">
    <citation type="submission" date="2017-03" db="EMBL/GenBank/DDBJ databases">
        <title>Genomes of endolithic fungi from Antarctica.</title>
        <authorList>
            <person name="Coleine C."/>
            <person name="Masonjones S."/>
            <person name="Stajich J.E."/>
        </authorList>
    </citation>
    <scope>NUCLEOTIDE SEQUENCE [LARGE SCALE GENOMIC DNA]</scope>
    <source>
        <strain evidence="9 10">CCFEE 5187</strain>
    </source>
</reference>
<organism evidence="9 10">
    <name type="scientific">Cryomyces minteri</name>
    <dbReference type="NCBI Taxonomy" id="331657"/>
    <lineage>
        <taxon>Eukaryota</taxon>
        <taxon>Fungi</taxon>
        <taxon>Dikarya</taxon>
        <taxon>Ascomycota</taxon>
        <taxon>Pezizomycotina</taxon>
        <taxon>Dothideomycetes</taxon>
        <taxon>Dothideomycetes incertae sedis</taxon>
        <taxon>Cryomyces</taxon>
    </lineage>
</organism>
<dbReference type="PANTHER" id="PTHR47447">
    <property type="entry name" value="OS03G0856100 PROTEIN"/>
    <property type="match status" value="1"/>
</dbReference>
<protein>
    <recommendedName>
        <fullName evidence="8">Sm domain-containing protein</fullName>
    </recommendedName>
</protein>
<dbReference type="InterPro" id="IPR001163">
    <property type="entry name" value="Sm_dom_euk/arc"/>
</dbReference>
<dbReference type="GO" id="GO:0003723">
    <property type="term" value="F:RNA binding"/>
    <property type="evidence" value="ECO:0007669"/>
    <property type="project" value="InterPro"/>
</dbReference>
<keyword evidence="10" id="KW-1185">Reference proteome</keyword>
<dbReference type="SMART" id="SM00651">
    <property type="entry name" value="Sm"/>
    <property type="match status" value="1"/>
</dbReference>
<evidence type="ECO:0000313" key="9">
    <source>
        <dbReference type="EMBL" id="TKA71426.1"/>
    </source>
</evidence>
<evidence type="ECO:0000313" key="10">
    <source>
        <dbReference type="Proteomes" id="UP000308768"/>
    </source>
</evidence>
<dbReference type="PANTHER" id="PTHR47447:SF17">
    <property type="entry name" value="OS12G0638900 PROTEIN"/>
    <property type="match status" value="1"/>
</dbReference>
<dbReference type="Pfam" id="PF01535">
    <property type="entry name" value="PPR"/>
    <property type="match status" value="1"/>
</dbReference>
<dbReference type="Proteomes" id="UP000308768">
    <property type="component" value="Unassembled WGS sequence"/>
</dbReference>
<dbReference type="Pfam" id="PF01423">
    <property type="entry name" value="LSM"/>
    <property type="match status" value="1"/>
</dbReference>
<dbReference type="EMBL" id="NAJN01000566">
    <property type="protein sequence ID" value="TKA71426.1"/>
    <property type="molecule type" value="Genomic_DNA"/>
</dbReference>
<comment type="subunit">
    <text evidence="5">Binds to mitochondrial small subunit 15S rRNA.</text>
</comment>
<dbReference type="InterPro" id="IPR034101">
    <property type="entry name" value="Lsm4"/>
</dbReference>
<keyword evidence="2" id="KW-0508">mRNA splicing</keyword>
<proteinExistence type="inferred from homology"/>
<dbReference type="GO" id="GO:0000398">
    <property type="term" value="P:mRNA splicing, via spliceosome"/>
    <property type="evidence" value="ECO:0007669"/>
    <property type="project" value="InterPro"/>
</dbReference>
<feature type="region of interest" description="Disordered" evidence="7">
    <location>
        <begin position="77"/>
        <end position="128"/>
    </location>
</feature>
<evidence type="ECO:0000256" key="5">
    <source>
        <dbReference type="ARBA" id="ARBA00044511"/>
    </source>
</evidence>
<keyword evidence="2" id="KW-0507">mRNA processing</keyword>
<dbReference type="Gene3D" id="2.30.30.100">
    <property type="match status" value="1"/>
</dbReference>
<comment type="caution">
    <text evidence="9">The sequence shown here is derived from an EMBL/GenBank/DDBJ whole genome shotgun (WGS) entry which is preliminary data.</text>
</comment>
<accession>A0A4U0X7F2</accession>
<dbReference type="GO" id="GO:0005681">
    <property type="term" value="C:spliceosomal complex"/>
    <property type="evidence" value="ECO:0007669"/>
    <property type="project" value="UniProtKB-KW"/>
</dbReference>
<evidence type="ECO:0000256" key="2">
    <source>
        <dbReference type="ARBA" id="ARBA00022728"/>
    </source>
</evidence>
<dbReference type="AlphaFoldDB" id="A0A4U0X7F2"/>
<dbReference type="Gene3D" id="1.25.40.10">
    <property type="entry name" value="Tetratricopeptide repeat domain"/>
    <property type="match status" value="3"/>
</dbReference>
<dbReference type="InterPro" id="IPR010920">
    <property type="entry name" value="LSM_dom_sf"/>
</dbReference>
<dbReference type="InterPro" id="IPR011990">
    <property type="entry name" value="TPR-like_helical_dom_sf"/>
</dbReference>
<dbReference type="InterPro" id="IPR057027">
    <property type="entry name" value="TPR_mt"/>
</dbReference>
<evidence type="ECO:0000256" key="3">
    <source>
        <dbReference type="ARBA" id="ARBA00022737"/>
    </source>
</evidence>
<evidence type="ECO:0000256" key="4">
    <source>
        <dbReference type="ARBA" id="ARBA00044493"/>
    </source>
</evidence>
<evidence type="ECO:0000256" key="6">
    <source>
        <dbReference type="PROSITE-ProRule" id="PRU00708"/>
    </source>
</evidence>
<dbReference type="STRING" id="331657.A0A4U0X7F2"/>
<dbReference type="PROSITE" id="PS51375">
    <property type="entry name" value="PPR"/>
    <property type="match status" value="1"/>
</dbReference>
<evidence type="ECO:0000256" key="7">
    <source>
        <dbReference type="SAM" id="MobiDB-lite"/>
    </source>
</evidence>
<gene>
    <name evidence="9" type="ORF">B0A49_06261</name>
</gene>
<name>A0A4U0X7F2_9PEZI</name>
<comment type="function">
    <text evidence="4">Regulates mitochondrial small subunit maturation by controlling 15S rRNA 5'-end processing. Localizes to the 5' precursor of the 15S rRNA in a position that is subsequently occupied by mS47 in the mature yeast mtSSU. Uses structure and sequence-specific RNA recognition, binding to a single-stranded region of the precursor and specifically recognizing bases -6 to -1. The exchange of Ccm1 for mS47 is coupled to the irreversible removal of precursor rRNA that is accompanied by conformational changes of the mitoribosomal proteins uS5m and mS26. These conformational changes signal completion of 5'-end rRNA processing through protection of the mature 5'-end of the 15S rRNA and stabilization of mS47. The removal of the 5' precursor together with the dissociation of Ccm1 may be catalyzed by the 5'-3' exoribonuclease Pet127. Involved in the specific removal of group I introns in mitochondrial encoded transcripts.</text>
</comment>
<dbReference type="PROSITE" id="PS52002">
    <property type="entry name" value="SM"/>
    <property type="match status" value="1"/>
</dbReference>
<feature type="domain" description="Sm" evidence="8">
    <location>
        <begin position="2"/>
        <end position="75"/>
    </location>
</feature>
<dbReference type="InterPro" id="IPR002885">
    <property type="entry name" value="PPR_rpt"/>
</dbReference>
<keyword evidence="3" id="KW-0677">Repeat</keyword>
<feature type="compositionally biased region" description="Basic and acidic residues" evidence="7">
    <location>
        <begin position="99"/>
        <end position="114"/>
    </location>
</feature>
<dbReference type="InterPro" id="IPR047575">
    <property type="entry name" value="Sm"/>
</dbReference>
<dbReference type="SUPFAM" id="SSF50182">
    <property type="entry name" value="Sm-like ribonucleoproteins"/>
    <property type="match status" value="1"/>
</dbReference>
<feature type="repeat" description="PPR" evidence="6">
    <location>
        <begin position="551"/>
        <end position="585"/>
    </location>
</feature>
<dbReference type="GO" id="GO:0000956">
    <property type="term" value="P:nuclear-transcribed mRNA catabolic process"/>
    <property type="evidence" value="ECO:0007669"/>
    <property type="project" value="InterPro"/>
</dbReference>
<comment type="similarity">
    <text evidence="1">Belongs to the CCM1 family.</text>
</comment>
<keyword evidence="2" id="KW-0747">Spliceosome</keyword>
<dbReference type="CDD" id="cd01723">
    <property type="entry name" value="LSm4"/>
    <property type="match status" value="1"/>
</dbReference>
<dbReference type="Pfam" id="PF23276">
    <property type="entry name" value="TPR_24"/>
    <property type="match status" value="1"/>
</dbReference>
<evidence type="ECO:0000259" key="8">
    <source>
        <dbReference type="PROSITE" id="PS52002"/>
    </source>
</evidence>
<evidence type="ECO:0000256" key="1">
    <source>
        <dbReference type="ARBA" id="ARBA00006192"/>
    </source>
</evidence>
<sequence length="672" mass="74147">MLPLGLLTAAQGNPILVELKSGETINGHLVNCDTYMNLTLKEVVTTSADGKHFFRLSETYIRGNNIKFLRVPDETIDRAKDQQQSQQAARGGRGGMQQRGDHGGRGGDRGRDEIIQPTAKSGRRRLVEDQNLRDKDTLALYGVLRRTATLGVTKLVEELVELLIKDRREKPSESPELYHALIEANANHEHGSAGRVVTLLEEMQREGLEPSDRTCDAILKVLAVHPDYVLRAAVLEHLRVLWADLPADAHRNVVVGMLRDRQYEMALDRLDSMQSAGIRVEPWLWDMAIYVLCEADEIDEALALLKKRDALAELSYEPSVWAYVLDTASRAFHYNATLYVWRKRVEPGYLNPASGLCLNVLCTAARAGDPVLATDVFRVLGNRATVFEHQHYEMLIDTYLATDDVKTAISILSVMEGAKMAPDAATTRNLFKHLRADASRPHAALAVLQSLHEAGKPVPVAAVNVVLEALVHLMDLAGALDVYKTLHTLCARGPTVATFNALLRGCSSDASEADADEPLDADAADQDLTSDKKATAMFLAAEMRALAVAPDAVTYDRLILVCLRAPDCEDALRYYAEMRSRGWLPRPGTFAAVVKRLARDADFERAAEVLAQARDAGLELARTERWLEQVLWRRRRRDEAAEAGAGAGAEGEGRLAGFVRERLGARALGRGM</sequence>